<dbReference type="InterPro" id="IPR036965">
    <property type="entry name" value="Terpene_synth_N_sf"/>
</dbReference>
<feature type="domain" description="Terpene synthase N-terminal" evidence="4">
    <location>
        <begin position="25"/>
        <end position="202"/>
    </location>
</feature>
<dbReference type="InterPro" id="IPR044814">
    <property type="entry name" value="Terpene_cyclase_plant_C1"/>
</dbReference>
<reference evidence="6 7" key="1">
    <citation type="journal article" date="2017" name="Nature">
        <title>The Apostasia genome and the evolution of orchids.</title>
        <authorList>
            <person name="Zhang G.Q."/>
            <person name="Liu K.W."/>
            <person name="Li Z."/>
            <person name="Lohaus R."/>
            <person name="Hsiao Y.Y."/>
            <person name="Niu S.C."/>
            <person name="Wang J.Y."/>
            <person name="Lin Y.C."/>
            <person name="Xu Q."/>
            <person name="Chen L.J."/>
            <person name="Yoshida K."/>
            <person name="Fujiwara S."/>
            <person name="Wang Z.W."/>
            <person name="Zhang Y.Q."/>
            <person name="Mitsuda N."/>
            <person name="Wang M."/>
            <person name="Liu G.H."/>
            <person name="Pecoraro L."/>
            <person name="Huang H.X."/>
            <person name="Xiao X.J."/>
            <person name="Lin M."/>
            <person name="Wu X.Y."/>
            <person name="Wu W.L."/>
            <person name="Chen Y.Y."/>
            <person name="Chang S.B."/>
            <person name="Sakamoto S."/>
            <person name="Ohme-Takagi M."/>
            <person name="Yagi M."/>
            <person name="Zeng S.J."/>
            <person name="Shen C.Y."/>
            <person name="Yeh C.M."/>
            <person name="Luo Y.B."/>
            <person name="Tsai W.C."/>
            <person name="Van de Peer Y."/>
            <person name="Liu Z.J."/>
        </authorList>
    </citation>
    <scope>NUCLEOTIDE SEQUENCE [LARGE SCALE GENOMIC DNA]</scope>
    <source>
        <strain evidence="7">cv. Shenzhen</strain>
        <tissue evidence="6">Stem</tissue>
    </source>
</reference>
<evidence type="ECO:0000313" key="7">
    <source>
        <dbReference type="Proteomes" id="UP000236161"/>
    </source>
</evidence>
<dbReference type="OrthoDB" id="1877784at2759"/>
<keyword evidence="2" id="KW-0460">Magnesium</keyword>
<keyword evidence="1" id="KW-0479">Metal-binding</keyword>
<dbReference type="Pfam" id="PF03936">
    <property type="entry name" value="Terpene_synth_C"/>
    <property type="match status" value="1"/>
</dbReference>
<evidence type="ECO:0000256" key="3">
    <source>
        <dbReference type="ARBA" id="ARBA00023239"/>
    </source>
</evidence>
<dbReference type="FunFam" id="1.10.600.10:FF:000007">
    <property type="entry name" value="Isoprene synthase, chloroplastic"/>
    <property type="match status" value="1"/>
</dbReference>
<dbReference type="Gene3D" id="1.10.600.10">
    <property type="entry name" value="Farnesyl Diphosphate Synthase"/>
    <property type="match status" value="1"/>
</dbReference>
<dbReference type="SFLD" id="SFLDG01019">
    <property type="entry name" value="Terpene_Cyclase_Like_1_C_Termi"/>
    <property type="match status" value="1"/>
</dbReference>
<dbReference type="CDD" id="cd00684">
    <property type="entry name" value="Terpene_cyclase_plant_C1"/>
    <property type="match status" value="1"/>
</dbReference>
<dbReference type="InterPro" id="IPR050148">
    <property type="entry name" value="Terpene_synthase-like"/>
</dbReference>
<dbReference type="InterPro" id="IPR008949">
    <property type="entry name" value="Isoprenoid_synthase_dom_sf"/>
</dbReference>
<dbReference type="AlphaFoldDB" id="A0A2I0ABC5"/>
<evidence type="ECO:0000256" key="1">
    <source>
        <dbReference type="ARBA" id="ARBA00022723"/>
    </source>
</evidence>
<dbReference type="SFLD" id="SFLDS00005">
    <property type="entry name" value="Isoprenoid_Synthase_Type_I"/>
    <property type="match status" value="1"/>
</dbReference>
<dbReference type="InterPro" id="IPR001906">
    <property type="entry name" value="Terpene_synth_N"/>
</dbReference>
<dbReference type="Gene3D" id="1.50.10.130">
    <property type="entry name" value="Terpene synthase, N-terminal domain"/>
    <property type="match status" value="1"/>
</dbReference>
<sequence length="563" mass="65245">MAAPQCSLPTSVQITRPSANYHPSVWGDYFIALNSLPSHAQLDGLKLRHGELMDEIEKNILKKNNDGTLEILELIDMIQRLGVAYRFEKEINDMISTIYSCADTDHEHDLHFVALHFRLLRQQRYHVSSDVFAKFLDENGDFVESLKGDIKGMLSLYEAAHFGMPGEEILDKAIGFTEFHLNNNLPLIELDPELAVLVSSALDFPLAKRIDRPKAKSYLSIYENDEITCNKLLLEFAKMDFALLQAMHQDEARSISMWWKDSGYAEKLPFARDRVMECYFWVLSVYHEPCYSRARLMMTKIISQISVVDDIYDLYGTSEELQIFTDAFERWELESAAQLPEYMKLSFLTIQKTFKDFEAELAPENNSFRKEYLKNELKQIVRSYLQESKWARERYIPKLEDHLKVTLVTAGYSFLTCASYMGMHGNIPREIFDWITSLPDVIKSSCIIGRLMNDIVTYELEQKRNHVASTIQCYVMEHGCLEEEACKKLMEMVDDSWKIINREYVVCKNIPLSLMVPAVNLARFNYFVYKGKDIYTHADEIMRDNISKVLIEPIKVNVPGIYA</sequence>
<proteinExistence type="predicted"/>
<dbReference type="FunFam" id="1.50.10.130:FF:000001">
    <property type="entry name" value="Isoprene synthase, chloroplastic"/>
    <property type="match status" value="1"/>
</dbReference>
<gene>
    <name evidence="6" type="ORF">AXF42_Ash001839</name>
</gene>
<dbReference type="GO" id="GO:0016102">
    <property type="term" value="P:diterpenoid biosynthetic process"/>
    <property type="evidence" value="ECO:0007669"/>
    <property type="project" value="InterPro"/>
</dbReference>
<dbReference type="GO" id="GO:0102905">
    <property type="term" value="F:valencene synthase activity"/>
    <property type="evidence" value="ECO:0007669"/>
    <property type="project" value="UniProtKB-EC"/>
</dbReference>
<keyword evidence="7" id="KW-1185">Reference proteome</keyword>
<dbReference type="STRING" id="1088818.A0A2I0ABC5"/>
<protein>
    <submittedName>
        <fullName evidence="6">(-)-germacrene D synthase</fullName>
        <ecNumber evidence="6">4.2.3.73</ecNumber>
    </submittedName>
</protein>
<evidence type="ECO:0000313" key="6">
    <source>
        <dbReference type="EMBL" id="PKA52858.1"/>
    </source>
</evidence>
<dbReference type="EC" id="4.2.3.73" evidence="6"/>
<dbReference type="Proteomes" id="UP000236161">
    <property type="component" value="Unassembled WGS sequence"/>
</dbReference>
<dbReference type="Pfam" id="PF01397">
    <property type="entry name" value="Terpene_synth"/>
    <property type="match status" value="1"/>
</dbReference>
<dbReference type="InterPro" id="IPR034741">
    <property type="entry name" value="Terpene_cyclase-like_1_C"/>
</dbReference>
<name>A0A2I0ABC5_9ASPA</name>
<evidence type="ECO:0000259" key="5">
    <source>
        <dbReference type="Pfam" id="PF03936"/>
    </source>
</evidence>
<dbReference type="GO" id="GO:0000287">
    <property type="term" value="F:magnesium ion binding"/>
    <property type="evidence" value="ECO:0007669"/>
    <property type="project" value="InterPro"/>
</dbReference>
<dbReference type="SUPFAM" id="SSF48239">
    <property type="entry name" value="Terpenoid cyclases/Protein prenyltransferases"/>
    <property type="match status" value="1"/>
</dbReference>
<evidence type="ECO:0000256" key="2">
    <source>
        <dbReference type="ARBA" id="ARBA00022842"/>
    </source>
</evidence>
<dbReference type="GO" id="GO:0010333">
    <property type="term" value="F:terpene synthase activity"/>
    <property type="evidence" value="ECO:0007669"/>
    <property type="project" value="InterPro"/>
</dbReference>
<dbReference type="InterPro" id="IPR008930">
    <property type="entry name" value="Terpenoid_cyclase/PrenylTrfase"/>
</dbReference>
<keyword evidence="3 6" id="KW-0456">Lyase</keyword>
<dbReference type="PANTHER" id="PTHR31225:SF93">
    <property type="entry name" value="ALPHA-HUMULENE_(-)-(E)-BETA-CARYOPHYLLENE SYNTHASE"/>
    <property type="match status" value="1"/>
</dbReference>
<organism evidence="6 7">
    <name type="scientific">Apostasia shenzhenica</name>
    <dbReference type="NCBI Taxonomy" id="1088818"/>
    <lineage>
        <taxon>Eukaryota</taxon>
        <taxon>Viridiplantae</taxon>
        <taxon>Streptophyta</taxon>
        <taxon>Embryophyta</taxon>
        <taxon>Tracheophyta</taxon>
        <taxon>Spermatophyta</taxon>
        <taxon>Magnoliopsida</taxon>
        <taxon>Liliopsida</taxon>
        <taxon>Asparagales</taxon>
        <taxon>Orchidaceae</taxon>
        <taxon>Apostasioideae</taxon>
        <taxon>Apostasia</taxon>
    </lineage>
</organism>
<dbReference type="InterPro" id="IPR005630">
    <property type="entry name" value="Terpene_synthase_metal-bd"/>
</dbReference>
<dbReference type="EMBL" id="KZ452001">
    <property type="protein sequence ID" value="PKA52858.1"/>
    <property type="molecule type" value="Genomic_DNA"/>
</dbReference>
<dbReference type="PANTHER" id="PTHR31225">
    <property type="entry name" value="OS04G0344100 PROTEIN-RELATED"/>
    <property type="match status" value="1"/>
</dbReference>
<accession>A0A2I0ABC5</accession>
<evidence type="ECO:0000259" key="4">
    <source>
        <dbReference type="Pfam" id="PF01397"/>
    </source>
</evidence>
<feature type="domain" description="Terpene synthase metal-binding" evidence="5">
    <location>
        <begin position="260"/>
        <end position="498"/>
    </location>
</feature>
<dbReference type="SUPFAM" id="SSF48576">
    <property type="entry name" value="Terpenoid synthases"/>
    <property type="match status" value="1"/>
</dbReference>